<name>A0A833WXL8_JUGRE</name>
<dbReference type="GO" id="GO:0032875">
    <property type="term" value="P:regulation of DNA endoreduplication"/>
    <property type="evidence" value="ECO:0007669"/>
    <property type="project" value="InterPro"/>
</dbReference>
<evidence type="ECO:0000313" key="3">
    <source>
        <dbReference type="EMBL" id="KAF5450247.1"/>
    </source>
</evidence>
<proteinExistence type="predicted"/>
<dbReference type="PANTHER" id="PTHR33142">
    <property type="entry name" value="CYCLIN-DEPENDENT PROTEIN KINASE INHIBITOR SMR13"/>
    <property type="match status" value="1"/>
</dbReference>
<keyword evidence="1" id="KW-0649">Protein kinase inhibitor</keyword>
<dbReference type="Gramene" id="Jr13_21600_p1">
    <property type="protein sequence ID" value="cds.Jr13_21600_p1"/>
    <property type="gene ID" value="Jr13_21600"/>
</dbReference>
<dbReference type="EMBL" id="LIHL02000013">
    <property type="protein sequence ID" value="KAF5450247.1"/>
    <property type="molecule type" value="Genomic_DNA"/>
</dbReference>
<feature type="non-terminal residue" evidence="3">
    <location>
        <position position="1"/>
    </location>
</feature>
<dbReference type="Proteomes" id="UP000619265">
    <property type="component" value="Unassembled WGS sequence"/>
</dbReference>
<accession>A0A833WXL8</accession>
<reference evidence="3" key="2">
    <citation type="submission" date="2020-03" db="EMBL/GenBank/DDBJ databases">
        <title>Walnut 2.0.</title>
        <authorList>
            <person name="Marrano A."/>
            <person name="Britton M."/>
            <person name="Zimin A.V."/>
            <person name="Zaini P.A."/>
            <person name="Workman R."/>
            <person name="Puiu D."/>
            <person name="Bianco L."/>
            <person name="Allen B.J."/>
            <person name="Troggio M."/>
            <person name="Leslie C.A."/>
            <person name="Timp W."/>
            <person name="Dendekar A."/>
            <person name="Salzberg S.L."/>
            <person name="Neale D.B."/>
        </authorList>
    </citation>
    <scope>NUCLEOTIDE SEQUENCE</scope>
    <source>
        <tissue evidence="3">Leaves</tissue>
    </source>
</reference>
<sequence>VFSLTTPSNSFFKTLSIIKQPNTKALPFSSPTSHPLSFDSSSSPLSYCFHFIPSPPYRSSAPNFILLFSNPLFITLRIWLGFGSVISMGFSGKALQLQADGGLESDGKKWVIAGIPLRAPLKPIYTNPVETWAGSDGSEECSTTPTGEEARIPTRLTCPPAPRKRKSSLKCNYGGVREFFTPPDLESVFIQRAS</sequence>
<protein>
    <recommendedName>
        <fullName evidence="5">Cyclin-dependent protein kinase inhibitor SMR6-like</fullName>
    </recommendedName>
</protein>
<dbReference type="AlphaFoldDB" id="A0A833WXL8"/>
<dbReference type="GO" id="GO:0004860">
    <property type="term" value="F:protein kinase inhibitor activity"/>
    <property type="evidence" value="ECO:0007669"/>
    <property type="project" value="UniProtKB-KW"/>
</dbReference>
<dbReference type="InterPro" id="IPR040389">
    <property type="entry name" value="SMR"/>
</dbReference>
<evidence type="ECO:0000313" key="4">
    <source>
        <dbReference type="Proteomes" id="UP000619265"/>
    </source>
</evidence>
<gene>
    <name evidence="3" type="ORF">F2P56_030614</name>
</gene>
<dbReference type="PANTHER" id="PTHR33142:SF48">
    <property type="entry name" value="CYCLIN-DEPENDENT PROTEIN KINASE INHIBITOR SMR15"/>
    <property type="match status" value="1"/>
</dbReference>
<keyword evidence="2" id="KW-0131">Cell cycle</keyword>
<comment type="caution">
    <text evidence="3">The sequence shown here is derived from an EMBL/GenBank/DDBJ whole genome shotgun (WGS) entry which is preliminary data.</text>
</comment>
<evidence type="ECO:0000256" key="1">
    <source>
        <dbReference type="ARBA" id="ARBA00023013"/>
    </source>
</evidence>
<organism evidence="3 4">
    <name type="scientific">Juglans regia</name>
    <name type="common">English walnut</name>
    <dbReference type="NCBI Taxonomy" id="51240"/>
    <lineage>
        <taxon>Eukaryota</taxon>
        <taxon>Viridiplantae</taxon>
        <taxon>Streptophyta</taxon>
        <taxon>Embryophyta</taxon>
        <taxon>Tracheophyta</taxon>
        <taxon>Spermatophyta</taxon>
        <taxon>Magnoliopsida</taxon>
        <taxon>eudicotyledons</taxon>
        <taxon>Gunneridae</taxon>
        <taxon>Pentapetalae</taxon>
        <taxon>rosids</taxon>
        <taxon>fabids</taxon>
        <taxon>Fagales</taxon>
        <taxon>Juglandaceae</taxon>
        <taxon>Juglans</taxon>
    </lineage>
</organism>
<reference evidence="3" key="1">
    <citation type="submission" date="2015-10" db="EMBL/GenBank/DDBJ databases">
        <authorList>
            <person name="Martinez-Garcia P.J."/>
            <person name="Crepeau M.W."/>
            <person name="Puiu D."/>
            <person name="Gonzalez-Ibeas D."/>
            <person name="Whalen J."/>
            <person name="Stevens K."/>
            <person name="Paul R."/>
            <person name="Butterfield T."/>
            <person name="Britton M."/>
            <person name="Reagan R."/>
            <person name="Chakraborty S."/>
            <person name="Walawage S.L."/>
            <person name="Vasquez-Gross H.A."/>
            <person name="Cardeno C."/>
            <person name="Famula R."/>
            <person name="Pratt K."/>
            <person name="Kuruganti S."/>
            <person name="Aradhya M.K."/>
            <person name="Leslie C.A."/>
            <person name="Dandekar A.M."/>
            <person name="Salzberg S.L."/>
            <person name="Wegrzyn J.L."/>
            <person name="Langley C.H."/>
            <person name="Neale D.B."/>
        </authorList>
    </citation>
    <scope>NUCLEOTIDE SEQUENCE</scope>
    <source>
        <tissue evidence="3">Leaves</tissue>
    </source>
</reference>
<evidence type="ECO:0000256" key="2">
    <source>
        <dbReference type="ARBA" id="ARBA00023306"/>
    </source>
</evidence>
<evidence type="ECO:0008006" key="5">
    <source>
        <dbReference type="Google" id="ProtNLM"/>
    </source>
</evidence>